<sequence>MFKGINVVSIPVPDLAAARTFYSETLGLGEPLFDLPDDGWIEFSTGAPGSNLSITTAPDGWQPSDDTVCIVLNVEDTAAAVQDLTSRGITCSEAATVEGMVTFASFHDPFGNKLQICSAA</sequence>
<dbReference type="EMBL" id="VFFF01000002">
    <property type="protein sequence ID" value="TNY31165.1"/>
    <property type="molecule type" value="Genomic_DNA"/>
</dbReference>
<dbReference type="Gene3D" id="3.10.180.10">
    <property type="entry name" value="2,3-Dihydroxybiphenyl 1,2-Dioxygenase, domain 1"/>
    <property type="match status" value="1"/>
</dbReference>
<organism evidence="2 3">
    <name type="scientific">Pelagovum pacificum</name>
    <dbReference type="NCBI Taxonomy" id="2588711"/>
    <lineage>
        <taxon>Bacteria</taxon>
        <taxon>Pseudomonadati</taxon>
        <taxon>Pseudomonadota</taxon>
        <taxon>Alphaproteobacteria</taxon>
        <taxon>Rhodobacterales</taxon>
        <taxon>Paracoccaceae</taxon>
        <taxon>Pelagovum</taxon>
    </lineage>
</organism>
<dbReference type="PROSITE" id="PS51819">
    <property type="entry name" value="VOC"/>
    <property type="match status" value="1"/>
</dbReference>
<dbReference type="AlphaFoldDB" id="A0A5C5G8X7"/>
<proteinExistence type="predicted"/>
<protein>
    <submittedName>
        <fullName evidence="2">VOC family protein</fullName>
    </submittedName>
</protein>
<accession>A0A5C5G8X7</accession>
<dbReference type="Pfam" id="PF00903">
    <property type="entry name" value="Glyoxalase"/>
    <property type="match status" value="1"/>
</dbReference>
<feature type="domain" description="VOC" evidence="1">
    <location>
        <begin position="4"/>
        <end position="119"/>
    </location>
</feature>
<gene>
    <name evidence="2" type="ORF">FHY64_14125</name>
</gene>
<evidence type="ECO:0000313" key="2">
    <source>
        <dbReference type="EMBL" id="TNY31165.1"/>
    </source>
</evidence>
<name>A0A5C5G8X7_9RHOB</name>
<evidence type="ECO:0000259" key="1">
    <source>
        <dbReference type="PROSITE" id="PS51819"/>
    </source>
</evidence>
<evidence type="ECO:0000313" key="3">
    <source>
        <dbReference type="Proteomes" id="UP000314011"/>
    </source>
</evidence>
<keyword evidence="3" id="KW-1185">Reference proteome</keyword>
<dbReference type="SUPFAM" id="SSF54593">
    <property type="entry name" value="Glyoxalase/Bleomycin resistance protein/Dihydroxybiphenyl dioxygenase"/>
    <property type="match status" value="1"/>
</dbReference>
<dbReference type="Proteomes" id="UP000314011">
    <property type="component" value="Unassembled WGS sequence"/>
</dbReference>
<dbReference type="InterPro" id="IPR029068">
    <property type="entry name" value="Glyas_Bleomycin-R_OHBP_Dase"/>
</dbReference>
<reference evidence="2 3" key="1">
    <citation type="submission" date="2019-06" db="EMBL/GenBank/DDBJ databases">
        <title>Genome of new Rhodobacteraceae sp. SM1903.</title>
        <authorList>
            <person name="Ren X."/>
        </authorList>
    </citation>
    <scope>NUCLEOTIDE SEQUENCE [LARGE SCALE GENOMIC DNA]</scope>
    <source>
        <strain evidence="2 3">SM1903</strain>
    </source>
</reference>
<dbReference type="RefSeq" id="WP_140195914.1">
    <property type="nucleotide sequence ID" value="NZ_CP065915.1"/>
</dbReference>
<dbReference type="InterPro" id="IPR037523">
    <property type="entry name" value="VOC_core"/>
</dbReference>
<comment type="caution">
    <text evidence="2">The sequence shown here is derived from an EMBL/GenBank/DDBJ whole genome shotgun (WGS) entry which is preliminary data.</text>
</comment>
<dbReference type="InterPro" id="IPR004360">
    <property type="entry name" value="Glyas_Fos-R_dOase_dom"/>
</dbReference>
<dbReference type="OrthoDB" id="793940at2"/>